<organism evidence="5 6">
    <name type="scientific">Actinoalloteichus caeruleus DSM 43889</name>
    <dbReference type="NCBI Taxonomy" id="1120930"/>
    <lineage>
        <taxon>Bacteria</taxon>
        <taxon>Bacillati</taxon>
        <taxon>Actinomycetota</taxon>
        <taxon>Actinomycetes</taxon>
        <taxon>Pseudonocardiales</taxon>
        <taxon>Pseudonocardiaceae</taxon>
        <taxon>Actinoalloteichus</taxon>
        <taxon>Actinoalloteichus cyanogriseus</taxon>
    </lineage>
</organism>
<keyword evidence="3" id="KW-1133">Transmembrane helix</keyword>
<feature type="region of interest" description="Disordered" evidence="2">
    <location>
        <begin position="154"/>
        <end position="461"/>
    </location>
</feature>
<proteinExistence type="predicted"/>
<feature type="domain" description="DUF6779" evidence="4">
    <location>
        <begin position="44"/>
        <end position="156"/>
    </location>
</feature>
<reference evidence="5 6" key="1">
    <citation type="submission" date="2022-06" db="EMBL/GenBank/DDBJ databases">
        <title>Genomic Encyclopedia of Type Strains, Phase I: the one thousand microbial genomes (KMG-I) project.</title>
        <authorList>
            <person name="Kyrpides N."/>
        </authorList>
    </citation>
    <scope>NUCLEOTIDE SEQUENCE [LARGE SCALE GENOMIC DNA]</scope>
    <source>
        <strain evidence="5 6">DSM 43889</strain>
    </source>
</reference>
<feature type="transmembrane region" description="Helical" evidence="3">
    <location>
        <begin position="43"/>
        <end position="63"/>
    </location>
</feature>
<protein>
    <recommendedName>
        <fullName evidence="4">DUF6779 domain-containing protein</fullName>
    </recommendedName>
</protein>
<evidence type="ECO:0000256" key="1">
    <source>
        <dbReference type="SAM" id="Coils"/>
    </source>
</evidence>
<feature type="compositionally biased region" description="Low complexity" evidence="2">
    <location>
        <begin position="335"/>
        <end position="351"/>
    </location>
</feature>
<gene>
    <name evidence="5" type="ORF">G443_002949</name>
</gene>
<evidence type="ECO:0000313" key="6">
    <source>
        <dbReference type="Proteomes" id="UP000791080"/>
    </source>
</evidence>
<evidence type="ECO:0000313" key="5">
    <source>
        <dbReference type="EMBL" id="MCP2332679.1"/>
    </source>
</evidence>
<evidence type="ECO:0000256" key="3">
    <source>
        <dbReference type="SAM" id="Phobius"/>
    </source>
</evidence>
<keyword evidence="3" id="KW-0812">Transmembrane</keyword>
<feature type="compositionally biased region" description="Low complexity" evidence="2">
    <location>
        <begin position="229"/>
        <end position="243"/>
    </location>
</feature>
<accession>A0ABT1JJI1</accession>
<dbReference type="Pfam" id="PF20570">
    <property type="entry name" value="DUF6779"/>
    <property type="match status" value="1"/>
</dbReference>
<feature type="transmembrane region" description="Helical" evidence="3">
    <location>
        <begin position="19"/>
        <end position="37"/>
    </location>
</feature>
<keyword evidence="1" id="KW-0175">Coiled coil</keyword>
<evidence type="ECO:0000256" key="2">
    <source>
        <dbReference type="SAM" id="MobiDB-lite"/>
    </source>
</evidence>
<dbReference type="Proteomes" id="UP000791080">
    <property type="component" value="Unassembled WGS sequence"/>
</dbReference>
<keyword evidence="6" id="KW-1185">Reference proteome</keyword>
<name>A0ABT1JJI1_ACTCY</name>
<keyword evidence="3" id="KW-0472">Membrane</keyword>
<dbReference type="RefSeq" id="WP_026417613.1">
    <property type="nucleotide sequence ID" value="NZ_AUBJ02000001.1"/>
</dbReference>
<sequence length="461" mass="49284">MSGLSGSDDERNRVGRGPVLWIGGCALALGATVLLLLSDDARLLRLGIVAGLWAALFGAFAAARYRREAAERADQSEELRRVYELELEREVAARREYELDLEAETRRQVEDELRAESQEQLAGLQRELETLRRGLESLLGGDVLVERVALRAESTRVRSLSDQGGRVISSGEQENPPVRALAVGARTVDDAAEVEPDPEARQGNPPPAPADRTQVIGGAPTGRPPAPGRPARGGPAPAGHPNDQGPPPPNPDHPRGGAPGPRRPQPAPSSPRGEPPVPAEQRQPPAGPDPATTRVPHPARPLEPGEDPRSAAGGPPRPPGRPGGRGPAPRPPAEPETVARPAPRRAPQGKQRQQRQQREEATRQLPRPQRPRRAQPPAPPKAQPVAAAAEAEAVEDTPAWEAVDAWQPDVAEETTPEPRESASEPPAEPEDAGAHASGRSVSELLAAYGEDKPRRRRRRGN</sequence>
<evidence type="ECO:0000259" key="4">
    <source>
        <dbReference type="Pfam" id="PF20570"/>
    </source>
</evidence>
<feature type="compositionally biased region" description="Pro residues" evidence="2">
    <location>
        <begin position="261"/>
        <end position="278"/>
    </location>
</feature>
<dbReference type="EMBL" id="AUBJ02000001">
    <property type="protein sequence ID" value="MCP2332679.1"/>
    <property type="molecule type" value="Genomic_DNA"/>
</dbReference>
<comment type="caution">
    <text evidence="5">The sequence shown here is derived from an EMBL/GenBank/DDBJ whole genome shotgun (WGS) entry which is preliminary data.</text>
</comment>
<feature type="coiled-coil region" evidence="1">
    <location>
        <begin position="66"/>
        <end position="134"/>
    </location>
</feature>
<dbReference type="InterPro" id="IPR046706">
    <property type="entry name" value="DUF6779"/>
</dbReference>